<evidence type="ECO:0000313" key="1">
    <source>
        <dbReference type="EMBL" id="GAG08182.1"/>
    </source>
</evidence>
<feature type="non-terminal residue" evidence="1">
    <location>
        <position position="119"/>
    </location>
</feature>
<accession>X0VA11</accession>
<dbReference type="EMBL" id="BARS01021833">
    <property type="protein sequence ID" value="GAG08182.1"/>
    <property type="molecule type" value="Genomic_DNA"/>
</dbReference>
<name>X0VA11_9ZZZZ</name>
<sequence>MSDGGAQRTIFGPFFDSAGDIYRGIKLNVYSAGTTSNKTYWTDEDKSTPGAHPLVDSDSDGVVTAFFDGVYRIQVKDSADADLDDAIDWDDFTITSDKGGTWEGNFGTSTPSAIANSKG</sequence>
<dbReference type="AlphaFoldDB" id="X0VA11"/>
<comment type="caution">
    <text evidence="1">The sequence shown here is derived from an EMBL/GenBank/DDBJ whole genome shotgun (WGS) entry which is preliminary data.</text>
</comment>
<organism evidence="1">
    <name type="scientific">marine sediment metagenome</name>
    <dbReference type="NCBI Taxonomy" id="412755"/>
    <lineage>
        <taxon>unclassified sequences</taxon>
        <taxon>metagenomes</taxon>
        <taxon>ecological metagenomes</taxon>
    </lineage>
</organism>
<gene>
    <name evidence="1" type="ORF">S01H1_35005</name>
</gene>
<reference evidence="1" key="1">
    <citation type="journal article" date="2014" name="Front. Microbiol.">
        <title>High frequency of phylogenetically diverse reductive dehalogenase-homologous genes in deep subseafloor sedimentary metagenomes.</title>
        <authorList>
            <person name="Kawai M."/>
            <person name="Futagami T."/>
            <person name="Toyoda A."/>
            <person name="Takaki Y."/>
            <person name="Nishi S."/>
            <person name="Hori S."/>
            <person name="Arai W."/>
            <person name="Tsubouchi T."/>
            <person name="Morono Y."/>
            <person name="Uchiyama I."/>
            <person name="Ito T."/>
            <person name="Fujiyama A."/>
            <person name="Inagaki F."/>
            <person name="Takami H."/>
        </authorList>
    </citation>
    <scope>NUCLEOTIDE SEQUENCE</scope>
    <source>
        <strain evidence="1">Expedition CK06-06</strain>
    </source>
</reference>
<protein>
    <submittedName>
        <fullName evidence="1">Uncharacterized protein</fullName>
    </submittedName>
</protein>
<proteinExistence type="predicted"/>